<comment type="similarity">
    <text evidence="1">Belongs to the GatC family.</text>
</comment>
<protein>
    <recommendedName>
        <fullName evidence="1">Aspartyl/glutamyl-tRNA(Asn/Gln) amidotransferase subunit C</fullName>
        <shortName evidence="1">Asp/Glu-ADT subunit C</shortName>
        <ecNumber evidence="1">6.3.5.-</ecNumber>
    </recommendedName>
</protein>
<gene>
    <name evidence="1" type="primary">gatC</name>
    <name evidence="2" type="ORF">COS81_02540</name>
</gene>
<dbReference type="NCBIfam" id="TIGR00135">
    <property type="entry name" value="gatC"/>
    <property type="match status" value="1"/>
</dbReference>
<comment type="catalytic activity">
    <reaction evidence="1">
        <text>L-glutamyl-tRNA(Gln) + L-glutamine + ATP + H2O = L-glutaminyl-tRNA(Gln) + L-glutamate + ADP + phosphate + H(+)</text>
        <dbReference type="Rhea" id="RHEA:17521"/>
        <dbReference type="Rhea" id="RHEA-COMP:9681"/>
        <dbReference type="Rhea" id="RHEA-COMP:9684"/>
        <dbReference type="ChEBI" id="CHEBI:15377"/>
        <dbReference type="ChEBI" id="CHEBI:15378"/>
        <dbReference type="ChEBI" id="CHEBI:29985"/>
        <dbReference type="ChEBI" id="CHEBI:30616"/>
        <dbReference type="ChEBI" id="CHEBI:43474"/>
        <dbReference type="ChEBI" id="CHEBI:58359"/>
        <dbReference type="ChEBI" id="CHEBI:78520"/>
        <dbReference type="ChEBI" id="CHEBI:78521"/>
        <dbReference type="ChEBI" id="CHEBI:456216"/>
    </reaction>
</comment>
<evidence type="ECO:0000313" key="3">
    <source>
        <dbReference type="Proteomes" id="UP000229916"/>
    </source>
</evidence>
<keyword evidence="2" id="KW-0808">Transferase</keyword>
<dbReference type="HAMAP" id="MF_00122">
    <property type="entry name" value="GatC"/>
    <property type="match status" value="1"/>
</dbReference>
<evidence type="ECO:0000313" key="2">
    <source>
        <dbReference type="EMBL" id="PIU68810.1"/>
    </source>
</evidence>
<comment type="catalytic activity">
    <reaction evidence="1">
        <text>L-aspartyl-tRNA(Asn) + L-glutamine + ATP + H2O = L-asparaginyl-tRNA(Asn) + L-glutamate + ADP + phosphate + 2 H(+)</text>
        <dbReference type="Rhea" id="RHEA:14513"/>
        <dbReference type="Rhea" id="RHEA-COMP:9674"/>
        <dbReference type="Rhea" id="RHEA-COMP:9677"/>
        <dbReference type="ChEBI" id="CHEBI:15377"/>
        <dbReference type="ChEBI" id="CHEBI:15378"/>
        <dbReference type="ChEBI" id="CHEBI:29985"/>
        <dbReference type="ChEBI" id="CHEBI:30616"/>
        <dbReference type="ChEBI" id="CHEBI:43474"/>
        <dbReference type="ChEBI" id="CHEBI:58359"/>
        <dbReference type="ChEBI" id="CHEBI:78515"/>
        <dbReference type="ChEBI" id="CHEBI:78516"/>
        <dbReference type="ChEBI" id="CHEBI:456216"/>
    </reaction>
</comment>
<keyword evidence="1" id="KW-0648">Protein biosynthesis</keyword>
<dbReference type="GO" id="GO:0050566">
    <property type="term" value="F:asparaginyl-tRNA synthase (glutamine-hydrolyzing) activity"/>
    <property type="evidence" value="ECO:0007669"/>
    <property type="project" value="RHEA"/>
</dbReference>
<dbReference type="GO" id="GO:0005524">
    <property type="term" value="F:ATP binding"/>
    <property type="evidence" value="ECO:0007669"/>
    <property type="project" value="UniProtKB-KW"/>
</dbReference>
<organism evidence="2 3">
    <name type="scientific">candidate division WWE3 bacterium CG06_land_8_20_14_3_00_42_16</name>
    <dbReference type="NCBI Taxonomy" id="1975083"/>
    <lineage>
        <taxon>Bacteria</taxon>
        <taxon>Katanobacteria</taxon>
    </lineage>
</organism>
<dbReference type="GO" id="GO:0006450">
    <property type="term" value="P:regulation of translational fidelity"/>
    <property type="evidence" value="ECO:0007669"/>
    <property type="project" value="InterPro"/>
</dbReference>
<keyword evidence="1" id="KW-0067">ATP-binding</keyword>
<proteinExistence type="inferred from homology"/>
<comment type="subunit">
    <text evidence="1">Heterotrimer of A, B and C subunits.</text>
</comment>
<dbReference type="SUPFAM" id="SSF141000">
    <property type="entry name" value="Glu-tRNAGln amidotransferase C subunit"/>
    <property type="match status" value="1"/>
</dbReference>
<sequence>MKTTKISPQKVRQVAKLARFTLTDNEIHKFQGQLETILEHFETLGKVQVEDVEATYQTTGIKNACRDDKRQHCSLTQKEALQNAPNTQKGYFKVKGILPEN</sequence>
<dbReference type="PANTHER" id="PTHR15004:SF0">
    <property type="entry name" value="GLUTAMYL-TRNA(GLN) AMIDOTRANSFERASE SUBUNIT C, MITOCHONDRIAL"/>
    <property type="match status" value="1"/>
</dbReference>
<dbReference type="GO" id="GO:0006412">
    <property type="term" value="P:translation"/>
    <property type="evidence" value="ECO:0007669"/>
    <property type="project" value="UniProtKB-UniRule"/>
</dbReference>
<keyword evidence="1" id="KW-0436">Ligase</keyword>
<dbReference type="InterPro" id="IPR003837">
    <property type="entry name" value="GatC"/>
</dbReference>
<keyword evidence="1" id="KW-0547">Nucleotide-binding</keyword>
<dbReference type="EC" id="6.3.5.-" evidence="1"/>
<dbReference type="GO" id="GO:0050567">
    <property type="term" value="F:glutaminyl-tRNA synthase (glutamine-hydrolyzing) activity"/>
    <property type="evidence" value="ECO:0007669"/>
    <property type="project" value="UniProtKB-UniRule"/>
</dbReference>
<accession>A0A2M7ANH7</accession>
<comment type="function">
    <text evidence="1">Allows the formation of correctly charged Asn-tRNA(Asn) or Gln-tRNA(Gln) through the transamidation of misacylated Asp-tRNA(Asn) or Glu-tRNA(Gln) in organisms which lack either or both of asparaginyl-tRNA or glutaminyl-tRNA synthetases. The reaction takes place in the presence of glutamine and ATP through an activated phospho-Asp-tRNA(Asn) or phospho-Glu-tRNA(Gln).</text>
</comment>
<dbReference type="Pfam" id="PF02686">
    <property type="entry name" value="GatC"/>
    <property type="match status" value="1"/>
</dbReference>
<dbReference type="Gene3D" id="1.10.20.60">
    <property type="entry name" value="Glu-tRNAGln amidotransferase C subunit, N-terminal domain"/>
    <property type="match status" value="1"/>
</dbReference>
<dbReference type="InterPro" id="IPR036113">
    <property type="entry name" value="Asp/Glu-ADT_sf_sub_c"/>
</dbReference>
<dbReference type="PANTHER" id="PTHR15004">
    <property type="entry name" value="GLUTAMYL-TRNA(GLN) AMIDOTRANSFERASE SUBUNIT C, MITOCHONDRIAL"/>
    <property type="match status" value="1"/>
</dbReference>
<name>A0A2M7ANH7_UNCKA</name>
<dbReference type="GO" id="GO:0016740">
    <property type="term" value="F:transferase activity"/>
    <property type="evidence" value="ECO:0007669"/>
    <property type="project" value="UniProtKB-KW"/>
</dbReference>
<dbReference type="GO" id="GO:0070681">
    <property type="term" value="P:glutaminyl-tRNAGln biosynthesis via transamidation"/>
    <property type="evidence" value="ECO:0007669"/>
    <property type="project" value="TreeGrafter"/>
</dbReference>
<dbReference type="EMBL" id="PEWD01000053">
    <property type="protein sequence ID" value="PIU68810.1"/>
    <property type="molecule type" value="Genomic_DNA"/>
</dbReference>
<reference evidence="3" key="1">
    <citation type="submission" date="2017-09" db="EMBL/GenBank/DDBJ databases">
        <title>Depth-based differentiation of microbial function through sediment-hosted aquifers and enrichment of novel symbionts in the deep terrestrial subsurface.</title>
        <authorList>
            <person name="Probst A.J."/>
            <person name="Ladd B."/>
            <person name="Jarett J.K."/>
            <person name="Geller-Mcgrath D.E."/>
            <person name="Sieber C.M.K."/>
            <person name="Emerson J.B."/>
            <person name="Anantharaman K."/>
            <person name="Thomas B.C."/>
            <person name="Malmstrom R."/>
            <person name="Stieglmeier M."/>
            <person name="Klingl A."/>
            <person name="Woyke T."/>
            <person name="Ryan C.M."/>
            <person name="Banfield J.F."/>
        </authorList>
    </citation>
    <scope>NUCLEOTIDE SEQUENCE [LARGE SCALE GENOMIC DNA]</scope>
</reference>
<dbReference type="Proteomes" id="UP000229916">
    <property type="component" value="Unassembled WGS sequence"/>
</dbReference>
<evidence type="ECO:0000256" key="1">
    <source>
        <dbReference type="HAMAP-Rule" id="MF_00122"/>
    </source>
</evidence>
<comment type="caution">
    <text evidence="2">The sequence shown here is derived from an EMBL/GenBank/DDBJ whole genome shotgun (WGS) entry which is preliminary data.</text>
</comment>
<dbReference type="AlphaFoldDB" id="A0A2M7ANH7"/>